<dbReference type="Proteomes" id="UP000031637">
    <property type="component" value="Chromosome"/>
</dbReference>
<evidence type="ECO:0000313" key="1">
    <source>
        <dbReference type="EMBL" id="BAO31366.1"/>
    </source>
</evidence>
<dbReference type="KEGG" id="shd:SUTH_03596"/>
<organism evidence="1 2">
    <name type="scientific">Sulfuritalea hydrogenivorans sk43H</name>
    <dbReference type="NCBI Taxonomy" id="1223802"/>
    <lineage>
        <taxon>Bacteria</taxon>
        <taxon>Pseudomonadati</taxon>
        <taxon>Pseudomonadota</taxon>
        <taxon>Betaproteobacteria</taxon>
        <taxon>Nitrosomonadales</taxon>
        <taxon>Sterolibacteriaceae</taxon>
        <taxon>Sulfuritalea</taxon>
    </lineage>
</organism>
<dbReference type="EMBL" id="AP012547">
    <property type="protein sequence ID" value="BAO31366.1"/>
    <property type="molecule type" value="Genomic_DNA"/>
</dbReference>
<dbReference type="HOGENOM" id="CLU_1259756_0_0_4"/>
<accession>W0SKF5</accession>
<proteinExistence type="predicted"/>
<dbReference type="STRING" id="1223802.SUTH_03596"/>
<keyword evidence="2" id="KW-1185">Reference proteome</keyword>
<gene>
    <name evidence="1" type="ORF">SUTH_03596</name>
</gene>
<sequence>MLVSGRAWATEVALVMSVQGRVTRLAEAAQVPVEAFVKLKEGDRLTLDKDSRLQVVYFENGRRETWSGPGRLDMALREGKPGGLPAPEIKLLPLVMARQLARTPALDSQGRGGVTRLRSVPSQSALIKLEDTYQDLKRRAEANDLGPEMYLLSGLFDMRELDRVERVLGDLQQDGPKTPEAALLISLYRKSVKNARESKN</sequence>
<protein>
    <submittedName>
        <fullName evidence="1">Uncharacterized protein</fullName>
    </submittedName>
</protein>
<evidence type="ECO:0000313" key="2">
    <source>
        <dbReference type="Proteomes" id="UP000031637"/>
    </source>
</evidence>
<dbReference type="AlphaFoldDB" id="W0SKF5"/>
<name>W0SKF5_9PROT</name>
<reference evidence="1 2" key="1">
    <citation type="journal article" date="2014" name="Syst. Appl. Microbiol.">
        <title>Complete genomes of freshwater sulfur oxidizers Sulfuricella denitrificans skB26 and Sulfuritalea hydrogenivorans sk43H: genetic insights into the sulfur oxidation pathway of betaproteobacteria.</title>
        <authorList>
            <person name="Watanabe T."/>
            <person name="Kojima H."/>
            <person name="Fukui M."/>
        </authorList>
    </citation>
    <scope>NUCLEOTIDE SEQUENCE [LARGE SCALE GENOMIC DNA]</scope>
    <source>
        <strain evidence="1">DSM22779</strain>
    </source>
</reference>